<feature type="transmembrane region" description="Helical" evidence="6">
    <location>
        <begin position="204"/>
        <end position="228"/>
    </location>
</feature>
<feature type="transmembrane region" description="Helical" evidence="6">
    <location>
        <begin position="240"/>
        <end position="265"/>
    </location>
</feature>
<evidence type="ECO:0000256" key="4">
    <source>
        <dbReference type="ARBA" id="ARBA00023136"/>
    </source>
</evidence>
<organism evidence="8 9">
    <name type="scientific">Phaeoacremonium minimum (strain UCR-PA7)</name>
    <name type="common">Esca disease fungus</name>
    <name type="synonym">Togninia minima</name>
    <dbReference type="NCBI Taxonomy" id="1286976"/>
    <lineage>
        <taxon>Eukaryota</taxon>
        <taxon>Fungi</taxon>
        <taxon>Dikarya</taxon>
        <taxon>Ascomycota</taxon>
        <taxon>Pezizomycotina</taxon>
        <taxon>Sordariomycetes</taxon>
        <taxon>Sordariomycetidae</taxon>
        <taxon>Togniniales</taxon>
        <taxon>Togniniaceae</taxon>
        <taxon>Phaeoacremonium</taxon>
    </lineage>
</organism>
<reference evidence="9" key="1">
    <citation type="journal article" date="2013" name="Genome Announc.">
        <title>Draft genome sequence of the ascomycete Phaeoacremonium aleophilum strain UCR-PA7, a causal agent of the esca disease complex in grapevines.</title>
        <authorList>
            <person name="Blanco-Ulate B."/>
            <person name="Rolshausen P."/>
            <person name="Cantu D."/>
        </authorList>
    </citation>
    <scope>NUCLEOTIDE SEQUENCE [LARGE SCALE GENOMIC DNA]</scope>
    <source>
        <strain evidence="9">UCR-PA7</strain>
    </source>
</reference>
<dbReference type="PANTHER" id="PTHR33048">
    <property type="entry name" value="PTH11-LIKE INTEGRAL MEMBRANE PROTEIN (AFU_ORTHOLOGUE AFUA_5G11245)"/>
    <property type="match status" value="1"/>
</dbReference>
<name>R8BS85_PHAM7</name>
<comment type="similarity">
    <text evidence="5">Belongs to the SAT4 family.</text>
</comment>
<feature type="domain" description="Rhodopsin" evidence="7">
    <location>
        <begin position="30"/>
        <end position="269"/>
    </location>
</feature>
<evidence type="ECO:0000259" key="7">
    <source>
        <dbReference type="Pfam" id="PF20684"/>
    </source>
</evidence>
<accession>R8BS85</accession>
<evidence type="ECO:0000256" key="5">
    <source>
        <dbReference type="ARBA" id="ARBA00038359"/>
    </source>
</evidence>
<dbReference type="Pfam" id="PF20684">
    <property type="entry name" value="Fung_rhodopsin"/>
    <property type="match status" value="1"/>
</dbReference>
<evidence type="ECO:0000256" key="6">
    <source>
        <dbReference type="SAM" id="Phobius"/>
    </source>
</evidence>
<evidence type="ECO:0000256" key="3">
    <source>
        <dbReference type="ARBA" id="ARBA00022989"/>
    </source>
</evidence>
<sequence length="390" mass="43069">MAAEPSDWLQNFGIAIEIFFPTLALIVTILRVYTRLKIKSYGWDDTCIIVAMVLSIVMGVGSILCMKYLYIGIHYWEVPATYDLTPGLIWTYVVGAVYNPILAIVKQSVLIFLLRLASTKPGVRQVVWGTAIFNGSLMVAVFLVVIFQCNPISMNWDLTAKGHCIDQAAFGISTACLTILTDIIAVALPFYVFLDLKINKKTKIALLSVFLLGLIVTVVSIVRLYFLYQHMSDTSNPDLNYSLGFCVSSIEVNLAIITASGPALWPLVRSWMPRFFTSMGPSNGGYQMNNDIEWTPNGTHRRTVPGNASKLGTGIHTSRVVGGDSSIALKTDRGDRAWARMDIRSDLADSDEEVLTQHGPGILRTTDYSVTRDDDSRRVVSRGHDGSDIV</sequence>
<dbReference type="OrthoDB" id="5283415at2759"/>
<feature type="transmembrane region" description="Helical" evidence="6">
    <location>
        <begin position="126"/>
        <end position="148"/>
    </location>
</feature>
<feature type="transmembrane region" description="Helical" evidence="6">
    <location>
        <begin position="89"/>
        <end position="114"/>
    </location>
</feature>
<evidence type="ECO:0000313" key="8">
    <source>
        <dbReference type="EMBL" id="EOO02155.1"/>
    </source>
</evidence>
<evidence type="ECO:0000256" key="1">
    <source>
        <dbReference type="ARBA" id="ARBA00004141"/>
    </source>
</evidence>
<protein>
    <submittedName>
        <fullName evidence="8">Putative cfem domain-containing protein</fullName>
    </submittedName>
</protein>
<gene>
    <name evidence="8" type="ORF">UCRPA7_2340</name>
</gene>
<dbReference type="PANTHER" id="PTHR33048:SF108">
    <property type="entry name" value="INTEGRAL MEMBRANE PROTEIN"/>
    <property type="match status" value="1"/>
</dbReference>
<feature type="transmembrane region" description="Helical" evidence="6">
    <location>
        <begin position="168"/>
        <end position="192"/>
    </location>
</feature>
<dbReference type="HOGENOM" id="CLU_028200_29_1_1"/>
<evidence type="ECO:0000313" key="9">
    <source>
        <dbReference type="Proteomes" id="UP000014074"/>
    </source>
</evidence>
<dbReference type="eggNOG" id="ENOG502SN0C">
    <property type="taxonomic scope" value="Eukaryota"/>
</dbReference>
<proteinExistence type="inferred from homology"/>
<feature type="transmembrane region" description="Helical" evidence="6">
    <location>
        <begin position="12"/>
        <end position="34"/>
    </location>
</feature>
<keyword evidence="2 6" id="KW-0812">Transmembrane</keyword>
<dbReference type="InterPro" id="IPR049326">
    <property type="entry name" value="Rhodopsin_dom_fungi"/>
</dbReference>
<keyword evidence="9" id="KW-1185">Reference proteome</keyword>
<dbReference type="GO" id="GO:0016020">
    <property type="term" value="C:membrane"/>
    <property type="evidence" value="ECO:0007669"/>
    <property type="project" value="UniProtKB-SubCell"/>
</dbReference>
<feature type="transmembrane region" description="Helical" evidence="6">
    <location>
        <begin position="46"/>
        <end position="69"/>
    </location>
</feature>
<dbReference type="RefSeq" id="XP_007913085.1">
    <property type="nucleotide sequence ID" value="XM_007914894.1"/>
</dbReference>
<keyword evidence="3 6" id="KW-1133">Transmembrane helix</keyword>
<dbReference type="KEGG" id="tmn:UCRPA7_2340"/>
<evidence type="ECO:0000256" key="2">
    <source>
        <dbReference type="ARBA" id="ARBA00022692"/>
    </source>
</evidence>
<dbReference type="AlphaFoldDB" id="R8BS85"/>
<dbReference type="EMBL" id="KB932930">
    <property type="protein sequence ID" value="EOO02155.1"/>
    <property type="molecule type" value="Genomic_DNA"/>
</dbReference>
<dbReference type="Proteomes" id="UP000014074">
    <property type="component" value="Unassembled WGS sequence"/>
</dbReference>
<dbReference type="InterPro" id="IPR052337">
    <property type="entry name" value="SAT4-like"/>
</dbReference>
<comment type="subcellular location">
    <subcellularLocation>
        <location evidence="1">Membrane</location>
        <topology evidence="1">Multi-pass membrane protein</topology>
    </subcellularLocation>
</comment>
<keyword evidence="4 6" id="KW-0472">Membrane</keyword>
<dbReference type="GeneID" id="19322579"/>